<evidence type="ECO:0000256" key="1">
    <source>
        <dbReference type="SAM" id="MobiDB-lite"/>
    </source>
</evidence>
<organism evidence="2 3">
    <name type="scientific">Gigaspora margarita</name>
    <dbReference type="NCBI Taxonomy" id="4874"/>
    <lineage>
        <taxon>Eukaryota</taxon>
        <taxon>Fungi</taxon>
        <taxon>Fungi incertae sedis</taxon>
        <taxon>Mucoromycota</taxon>
        <taxon>Glomeromycotina</taxon>
        <taxon>Glomeromycetes</taxon>
        <taxon>Diversisporales</taxon>
        <taxon>Gigasporaceae</taxon>
        <taxon>Gigaspora</taxon>
    </lineage>
</organism>
<proteinExistence type="predicted"/>
<gene>
    <name evidence="2" type="ORF">GMARGA_LOCUS37774</name>
</gene>
<evidence type="ECO:0000313" key="2">
    <source>
        <dbReference type="EMBL" id="CAG8845683.1"/>
    </source>
</evidence>
<reference evidence="2 3" key="1">
    <citation type="submission" date="2021-06" db="EMBL/GenBank/DDBJ databases">
        <authorList>
            <person name="Kallberg Y."/>
            <person name="Tangrot J."/>
            <person name="Rosling A."/>
        </authorList>
    </citation>
    <scope>NUCLEOTIDE SEQUENCE [LARGE SCALE GENOMIC DNA]</scope>
    <source>
        <strain evidence="2 3">120-4 pot B 10/14</strain>
    </source>
</reference>
<dbReference type="EMBL" id="CAJVQB010080551">
    <property type="protein sequence ID" value="CAG8845683.1"/>
    <property type="molecule type" value="Genomic_DNA"/>
</dbReference>
<feature type="region of interest" description="Disordered" evidence="1">
    <location>
        <begin position="167"/>
        <end position="196"/>
    </location>
</feature>
<accession>A0ABN7X3G0</accession>
<name>A0ABN7X3G0_GIGMA</name>
<feature type="compositionally biased region" description="Basic and acidic residues" evidence="1">
    <location>
        <begin position="124"/>
        <end position="134"/>
    </location>
</feature>
<evidence type="ECO:0000313" key="3">
    <source>
        <dbReference type="Proteomes" id="UP000789901"/>
    </source>
</evidence>
<feature type="region of interest" description="Disordered" evidence="1">
    <location>
        <begin position="117"/>
        <end position="142"/>
    </location>
</feature>
<feature type="non-terminal residue" evidence="2">
    <location>
        <position position="1"/>
    </location>
</feature>
<dbReference type="Proteomes" id="UP000789901">
    <property type="component" value="Unassembled WGS sequence"/>
</dbReference>
<keyword evidence="3" id="KW-1185">Reference proteome</keyword>
<comment type="caution">
    <text evidence="2">The sequence shown here is derived from an EMBL/GenBank/DDBJ whole genome shotgun (WGS) entry which is preliminary data.</text>
</comment>
<sequence>FVVEVLVLKVLALEDLVLKALSSRNSKSSKAITNKAVIIKPIKLIKAMPKIKPEAIKVSKVEKTAVQLLKELGYSDLAMMSITRHKFQKGLAVYEYSKSVMQHKVFLFDTSGDHNNNEASSNYDDGKAPHDHKAPSGYKNSKNHYKVVPITGDFVFATKHNQNILEKDGQKNEIKGVKMDGQKKKNKGIEENLKNK</sequence>
<protein>
    <submittedName>
        <fullName evidence="2">39526_t:CDS:1</fullName>
    </submittedName>
</protein>
<feature type="non-terminal residue" evidence="2">
    <location>
        <position position="196"/>
    </location>
</feature>